<dbReference type="OrthoDB" id="8481892at2"/>
<dbReference type="Proteomes" id="UP000033514">
    <property type="component" value="Unassembled WGS sequence"/>
</dbReference>
<proteinExistence type="predicted"/>
<keyword evidence="2" id="KW-1185">Reference proteome</keyword>
<evidence type="ECO:0000313" key="1">
    <source>
        <dbReference type="EMBL" id="KKB80998.1"/>
    </source>
</evidence>
<sequence length="75" mass="8480">MAWACEAWLRPLANTDLHHERFAKAMMKCQHAGGFCAADGFCHFDGACFKTAEPKIEARIEKLERELAELKALRS</sequence>
<dbReference type="PATRIC" id="fig|361041.3.peg.3816"/>
<organism evidence="1 2">
    <name type="scientific">Devosia soli</name>
    <dbReference type="NCBI Taxonomy" id="361041"/>
    <lineage>
        <taxon>Bacteria</taxon>
        <taxon>Pseudomonadati</taxon>
        <taxon>Pseudomonadota</taxon>
        <taxon>Alphaproteobacteria</taxon>
        <taxon>Hyphomicrobiales</taxon>
        <taxon>Devosiaceae</taxon>
        <taxon>Devosia</taxon>
    </lineage>
</organism>
<evidence type="ECO:0000313" key="2">
    <source>
        <dbReference type="Proteomes" id="UP000033514"/>
    </source>
</evidence>
<dbReference type="RefSeq" id="WP_152662432.1">
    <property type="nucleotide sequence ID" value="NZ_LAJG01000005.1"/>
</dbReference>
<name>A0A0F5LF67_9HYPH</name>
<dbReference type="STRING" id="361041.VW35_02165"/>
<protein>
    <submittedName>
        <fullName evidence="1">Uncharacterized protein</fullName>
    </submittedName>
</protein>
<gene>
    <name evidence="1" type="ORF">VW35_02165</name>
</gene>
<reference evidence="1 2" key="1">
    <citation type="submission" date="2015-03" db="EMBL/GenBank/DDBJ databases">
        <authorList>
            <person name="Hassan Y.I."/>
            <person name="Lepp D."/>
            <person name="Zhou T."/>
        </authorList>
    </citation>
    <scope>NUCLEOTIDE SEQUENCE [LARGE SCALE GENOMIC DNA]</scope>
    <source>
        <strain evidence="1 2">GH2-10</strain>
    </source>
</reference>
<accession>A0A0F5LF67</accession>
<dbReference type="EMBL" id="LAJG01000005">
    <property type="protein sequence ID" value="KKB80998.1"/>
    <property type="molecule type" value="Genomic_DNA"/>
</dbReference>
<comment type="caution">
    <text evidence="1">The sequence shown here is derived from an EMBL/GenBank/DDBJ whole genome shotgun (WGS) entry which is preliminary data.</text>
</comment>
<dbReference type="AlphaFoldDB" id="A0A0F5LF67"/>